<protein>
    <submittedName>
        <fullName evidence="1">Uncharacterized protein</fullName>
    </submittedName>
</protein>
<comment type="caution">
    <text evidence="1">The sequence shown here is derived from an EMBL/GenBank/DDBJ whole genome shotgun (WGS) entry which is preliminary data.</text>
</comment>
<evidence type="ECO:0000313" key="1">
    <source>
        <dbReference type="EMBL" id="GAA0150058.1"/>
    </source>
</evidence>
<accession>A0AAV3PG20</accession>
<evidence type="ECO:0000313" key="2">
    <source>
        <dbReference type="Proteomes" id="UP001454036"/>
    </source>
</evidence>
<dbReference type="EMBL" id="BAABME010001519">
    <property type="protein sequence ID" value="GAA0150058.1"/>
    <property type="molecule type" value="Genomic_DNA"/>
</dbReference>
<organism evidence="1 2">
    <name type="scientific">Lithospermum erythrorhizon</name>
    <name type="common">Purple gromwell</name>
    <name type="synonym">Lithospermum officinale var. erythrorhizon</name>
    <dbReference type="NCBI Taxonomy" id="34254"/>
    <lineage>
        <taxon>Eukaryota</taxon>
        <taxon>Viridiplantae</taxon>
        <taxon>Streptophyta</taxon>
        <taxon>Embryophyta</taxon>
        <taxon>Tracheophyta</taxon>
        <taxon>Spermatophyta</taxon>
        <taxon>Magnoliopsida</taxon>
        <taxon>eudicotyledons</taxon>
        <taxon>Gunneridae</taxon>
        <taxon>Pentapetalae</taxon>
        <taxon>asterids</taxon>
        <taxon>lamiids</taxon>
        <taxon>Boraginales</taxon>
        <taxon>Boraginaceae</taxon>
        <taxon>Boraginoideae</taxon>
        <taxon>Lithospermeae</taxon>
        <taxon>Lithospermum</taxon>
    </lineage>
</organism>
<reference evidence="1 2" key="1">
    <citation type="submission" date="2024-01" db="EMBL/GenBank/DDBJ databases">
        <title>The complete chloroplast genome sequence of Lithospermum erythrorhizon: insights into the phylogenetic relationship among Boraginaceae species and the maternal lineages of purple gromwells.</title>
        <authorList>
            <person name="Okada T."/>
            <person name="Watanabe K."/>
        </authorList>
    </citation>
    <scope>NUCLEOTIDE SEQUENCE [LARGE SCALE GENOMIC DNA]</scope>
</reference>
<proteinExistence type="predicted"/>
<keyword evidence="2" id="KW-1185">Reference proteome</keyword>
<sequence>MAFVPSSPKYTPSTRYAIVGDPRWIALCGYLRGKSVSHLRAMVQSSFDQLEADLGCDPDFPVMRAALEKFFYWTDFMDLFAQEMRGWLTQVTRRLTTDAANRKYIDRRSVPQAERASAALRVALGSGLVRTLEDQHQVLDHAVALLDEALWAARAVGLHYQDLETSLSDCLDTLEALSPF</sequence>
<name>A0AAV3PG20_LITER</name>
<gene>
    <name evidence="1" type="ORF">LIER_09082</name>
</gene>
<dbReference type="AlphaFoldDB" id="A0AAV3PG20"/>
<dbReference type="Proteomes" id="UP001454036">
    <property type="component" value="Unassembled WGS sequence"/>
</dbReference>